<reference evidence="2 3" key="1">
    <citation type="submission" date="2020-02" db="EMBL/GenBank/DDBJ databases">
        <title>Whole-genome analyses of novel actinobacteria.</title>
        <authorList>
            <person name="Sahin N."/>
            <person name="Tokatli A."/>
        </authorList>
    </citation>
    <scope>NUCLEOTIDE SEQUENCE [LARGE SCALE GENOMIC DNA]</scope>
    <source>
        <strain evidence="2 3">YC504</strain>
    </source>
</reference>
<comment type="caution">
    <text evidence="2">The sequence shown here is derived from an EMBL/GenBank/DDBJ whole genome shotgun (WGS) entry which is preliminary data.</text>
</comment>
<proteinExistence type="predicted"/>
<keyword evidence="3" id="KW-1185">Reference proteome</keyword>
<evidence type="ECO:0000259" key="1">
    <source>
        <dbReference type="Pfam" id="PF03435"/>
    </source>
</evidence>
<dbReference type="Proteomes" id="UP000481109">
    <property type="component" value="Unassembled WGS sequence"/>
</dbReference>
<dbReference type="PANTHER" id="PTHR43796">
    <property type="entry name" value="CARBOXYNORSPERMIDINE SYNTHASE"/>
    <property type="match status" value="1"/>
</dbReference>
<dbReference type="AlphaFoldDB" id="A0A6G4XR24"/>
<dbReference type="Pfam" id="PF03435">
    <property type="entry name" value="Sacchrp_dh_NADP"/>
    <property type="match status" value="1"/>
</dbReference>
<dbReference type="PANTHER" id="PTHR43796:SF2">
    <property type="entry name" value="CARBOXYNORSPERMIDINE SYNTHASE"/>
    <property type="match status" value="1"/>
</dbReference>
<organism evidence="2 3">
    <name type="scientific">Streptomyces mesophilus</name>
    <dbReference type="NCBI Taxonomy" id="1775132"/>
    <lineage>
        <taxon>Bacteria</taxon>
        <taxon>Bacillati</taxon>
        <taxon>Actinomycetota</taxon>
        <taxon>Actinomycetes</taxon>
        <taxon>Kitasatosporales</taxon>
        <taxon>Streptomycetaceae</taxon>
        <taxon>Streptomyces</taxon>
    </lineage>
</organism>
<evidence type="ECO:0000313" key="2">
    <source>
        <dbReference type="EMBL" id="NGO79257.1"/>
    </source>
</evidence>
<sequence length="324" mass="33719">MKRIVLIGGYGAVGRETAALLSLWYPGAVVVAGRNPRALPGTSAVRLDLDDAADLERALDGADAVVMCVDHDNARVARACFVRGVHYVDVSADHERLTGVERLHGLAVEHGASALLSVGLAPGITNLLARQVGGSDVRIGVLLGSGEAHGPAALAWTLDGLAGLGPSWRMRFPAPYGTRKVYGFPFSDQYTLPRTSGAARVATGMCLDSRPMTAVLAAARLPGVARLLAAKPVRRVLLASLSRVHLGGDGFAVTAASEGRSASFGGRLQSRTTGVVAALAVRELASLPPGVRHLDEAVEPAAFLAEVARWDETGAAHYDQADVT</sequence>
<evidence type="ECO:0000313" key="3">
    <source>
        <dbReference type="Proteomes" id="UP000481109"/>
    </source>
</evidence>
<dbReference type="Gene3D" id="3.40.50.720">
    <property type="entry name" value="NAD(P)-binding Rossmann-like Domain"/>
    <property type="match status" value="1"/>
</dbReference>
<gene>
    <name evidence="2" type="ORF">G6045_26915</name>
</gene>
<feature type="domain" description="Saccharopine dehydrogenase NADP binding" evidence="1">
    <location>
        <begin position="4"/>
        <end position="93"/>
    </location>
</feature>
<name>A0A6G4XR24_9ACTN</name>
<accession>A0A6G4XR24</accession>
<dbReference type="SUPFAM" id="SSF51735">
    <property type="entry name" value="NAD(P)-binding Rossmann-fold domains"/>
    <property type="match status" value="1"/>
</dbReference>
<protein>
    <submittedName>
        <fullName evidence="2">Saccharopine dehydrogenase</fullName>
    </submittedName>
</protein>
<dbReference type="InterPro" id="IPR036291">
    <property type="entry name" value="NAD(P)-bd_dom_sf"/>
</dbReference>
<dbReference type="RefSeq" id="WP_165334702.1">
    <property type="nucleotide sequence ID" value="NZ_JAAKZW010000140.1"/>
</dbReference>
<dbReference type="InterPro" id="IPR005097">
    <property type="entry name" value="Sacchrp_dh_NADP-bd"/>
</dbReference>
<dbReference type="EMBL" id="JAAKZW010000140">
    <property type="protein sequence ID" value="NGO79257.1"/>
    <property type="molecule type" value="Genomic_DNA"/>
</dbReference>